<keyword evidence="3" id="KW-1185">Reference proteome</keyword>
<dbReference type="InterPro" id="IPR000551">
    <property type="entry name" value="MerR-type_HTH_dom"/>
</dbReference>
<dbReference type="EMBL" id="BMQA01000041">
    <property type="protein sequence ID" value="GGJ51822.1"/>
    <property type="molecule type" value="Genomic_DNA"/>
</dbReference>
<accession>A0A917L9J5</accession>
<sequence length="67" mass="7284">MDDELLTVGAFAARSRLSAEALRLDDRLGLLAPAHADEAGGYRYYRAGQAGRTRLVAMRLSGRSSEM</sequence>
<dbReference type="Pfam" id="PF00376">
    <property type="entry name" value="MerR"/>
    <property type="match status" value="1"/>
</dbReference>
<dbReference type="InterPro" id="IPR009061">
    <property type="entry name" value="DNA-bd_dom_put_sf"/>
</dbReference>
<dbReference type="Proteomes" id="UP000657574">
    <property type="component" value="Unassembled WGS sequence"/>
</dbReference>
<reference evidence="2" key="2">
    <citation type="submission" date="2020-09" db="EMBL/GenBank/DDBJ databases">
        <authorList>
            <person name="Sun Q."/>
            <person name="Ohkuma M."/>
        </authorList>
    </citation>
    <scope>NUCLEOTIDE SEQUENCE</scope>
    <source>
        <strain evidence="2">JCM 3086</strain>
    </source>
</reference>
<feature type="domain" description="HTH merR-type" evidence="1">
    <location>
        <begin position="5"/>
        <end position="46"/>
    </location>
</feature>
<name>A0A917L9J5_9ACTN</name>
<organism evidence="2 3">
    <name type="scientific">Streptomyces brasiliensis</name>
    <dbReference type="NCBI Taxonomy" id="1954"/>
    <lineage>
        <taxon>Bacteria</taxon>
        <taxon>Bacillati</taxon>
        <taxon>Actinomycetota</taxon>
        <taxon>Actinomycetes</taxon>
        <taxon>Kitasatosporales</taxon>
        <taxon>Streptomycetaceae</taxon>
        <taxon>Streptomyces</taxon>
    </lineage>
</organism>
<reference evidence="2" key="1">
    <citation type="journal article" date="2014" name="Int. J. Syst. Evol. Microbiol.">
        <title>Complete genome sequence of Corynebacterium casei LMG S-19264T (=DSM 44701T), isolated from a smear-ripened cheese.</title>
        <authorList>
            <consortium name="US DOE Joint Genome Institute (JGI-PGF)"/>
            <person name="Walter F."/>
            <person name="Albersmeier A."/>
            <person name="Kalinowski J."/>
            <person name="Ruckert C."/>
        </authorList>
    </citation>
    <scope>NUCLEOTIDE SEQUENCE</scope>
    <source>
        <strain evidence="2">JCM 3086</strain>
    </source>
</reference>
<dbReference type="GO" id="GO:0006355">
    <property type="term" value="P:regulation of DNA-templated transcription"/>
    <property type="evidence" value="ECO:0007669"/>
    <property type="project" value="InterPro"/>
</dbReference>
<dbReference type="PROSITE" id="PS50937">
    <property type="entry name" value="HTH_MERR_2"/>
    <property type="match status" value="1"/>
</dbReference>
<evidence type="ECO:0000259" key="1">
    <source>
        <dbReference type="PROSITE" id="PS50937"/>
    </source>
</evidence>
<evidence type="ECO:0000313" key="3">
    <source>
        <dbReference type="Proteomes" id="UP000657574"/>
    </source>
</evidence>
<gene>
    <name evidence="2" type="ORF">GCM10010121_073430</name>
</gene>
<dbReference type="Gene3D" id="1.10.1660.10">
    <property type="match status" value="1"/>
</dbReference>
<evidence type="ECO:0000313" key="2">
    <source>
        <dbReference type="EMBL" id="GGJ51822.1"/>
    </source>
</evidence>
<comment type="caution">
    <text evidence="2">The sequence shown here is derived from an EMBL/GenBank/DDBJ whole genome shotgun (WGS) entry which is preliminary data.</text>
</comment>
<dbReference type="AlphaFoldDB" id="A0A917L9J5"/>
<dbReference type="GO" id="GO:0003677">
    <property type="term" value="F:DNA binding"/>
    <property type="evidence" value="ECO:0007669"/>
    <property type="project" value="InterPro"/>
</dbReference>
<dbReference type="SUPFAM" id="SSF46955">
    <property type="entry name" value="Putative DNA-binding domain"/>
    <property type="match status" value="1"/>
</dbReference>
<protein>
    <recommendedName>
        <fullName evidence="1">HTH merR-type domain-containing protein</fullName>
    </recommendedName>
</protein>
<proteinExistence type="predicted"/>